<gene>
    <name evidence="2" type="ORF">JKJ07_11480</name>
</gene>
<feature type="signal peptide" evidence="1">
    <location>
        <begin position="1"/>
        <end position="27"/>
    </location>
</feature>
<keyword evidence="1" id="KW-0732">Signal</keyword>
<accession>A0ABS1VJP6</accession>
<keyword evidence="3" id="KW-1185">Reference proteome</keyword>
<sequence length="156" mass="15752">MRKNTKRSVAAVAAAVVAIGGGAAAWAAWTVSNSATASASAGSATPVGIVDAKLTGPLVPGPGTGVEFTVNNTNPFRVLVTGASLSGFATTQDGCDADNFVAIEDAAFNSFELEANAGTHTYTWNNSIKLKDNPDDACKGAPITFQVSVDAESLDS</sequence>
<dbReference type="EMBL" id="JAENHO010000003">
    <property type="protein sequence ID" value="MBL7254934.1"/>
    <property type="molecule type" value="Genomic_DNA"/>
</dbReference>
<feature type="chain" id="PRO_5045087882" evidence="1">
    <location>
        <begin position="28"/>
        <end position="156"/>
    </location>
</feature>
<comment type="caution">
    <text evidence="2">The sequence shown here is derived from an EMBL/GenBank/DDBJ whole genome shotgun (WGS) entry which is preliminary data.</text>
</comment>
<evidence type="ECO:0000313" key="3">
    <source>
        <dbReference type="Proteomes" id="UP000598996"/>
    </source>
</evidence>
<proteinExistence type="predicted"/>
<dbReference type="RefSeq" id="WP_202991438.1">
    <property type="nucleotide sequence ID" value="NZ_JAENHO010000003.1"/>
</dbReference>
<evidence type="ECO:0000256" key="1">
    <source>
        <dbReference type="SAM" id="SignalP"/>
    </source>
</evidence>
<dbReference type="Proteomes" id="UP000598996">
    <property type="component" value="Unassembled WGS sequence"/>
</dbReference>
<name>A0ABS1VJP6_9ACTN</name>
<organism evidence="2 3">
    <name type="scientific">Paractinoplanes lichenicola</name>
    <dbReference type="NCBI Taxonomy" id="2802976"/>
    <lineage>
        <taxon>Bacteria</taxon>
        <taxon>Bacillati</taxon>
        <taxon>Actinomycetota</taxon>
        <taxon>Actinomycetes</taxon>
        <taxon>Micromonosporales</taxon>
        <taxon>Micromonosporaceae</taxon>
        <taxon>Paractinoplanes</taxon>
    </lineage>
</organism>
<protein>
    <submittedName>
        <fullName evidence="2">Uncharacterized protein</fullName>
    </submittedName>
</protein>
<reference evidence="2 3" key="1">
    <citation type="submission" date="2021-01" db="EMBL/GenBank/DDBJ databases">
        <title>Actinoplanes sp. nov. LDG1-01 isolated from lichen.</title>
        <authorList>
            <person name="Saeng-In P."/>
            <person name="Phongsopitanun W."/>
            <person name="Kanchanasin P."/>
            <person name="Yuki M."/>
            <person name="Kudo T."/>
            <person name="Ohkuma M."/>
            <person name="Tanasupawat S."/>
        </authorList>
    </citation>
    <scope>NUCLEOTIDE SEQUENCE [LARGE SCALE GENOMIC DNA]</scope>
    <source>
        <strain evidence="2 3">LDG1-01</strain>
    </source>
</reference>
<evidence type="ECO:0000313" key="2">
    <source>
        <dbReference type="EMBL" id="MBL7254934.1"/>
    </source>
</evidence>